<dbReference type="AlphaFoldDB" id="A0A3L6RL09"/>
<proteinExistence type="predicted"/>
<evidence type="ECO:0000313" key="4">
    <source>
        <dbReference type="Proteomes" id="UP000275267"/>
    </source>
</evidence>
<organism evidence="3 4">
    <name type="scientific">Panicum miliaceum</name>
    <name type="common">Proso millet</name>
    <name type="synonym">Broomcorn millet</name>
    <dbReference type="NCBI Taxonomy" id="4540"/>
    <lineage>
        <taxon>Eukaryota</taxon>
        <taxon>Viridiplantae</taxon>
        <taxon>Streptophyta</taxon>
        <taxon>Embryophyta</taxon>
        <taxon>Tracheophyta</taxon>
        <taxon>Spermatophyta</taxon>
        <taxon>Magnoliopsida</taxon>
        <taxon>Liliopsida</taxon>
        <taxon>Poales</taxon>
        <taxon>Poaceae</taxon>
        <taxon>PACMAD clade</taxon>
        <taxon>Panicoideae</taxon>
        <taxon>Panicodae</taxon>
        <taxon>Paniceae</taxon>
        <taxon>Panicinae</taxon>
        <taxon>Panicum</taxon>
        <taxon>Panicum sect. Panicum</taxon>
    </lineage>
</organism>
<reference evidence="4" key="1">
    <citation type="journal article" date="2019" name="Nat. Commun.">
        <title>The genome of broomcorn millet.</title>
        <authorList>
            <person name="Zou C."/>
            <person name="Miki D."/>
            <person name="Li D."/>
            <person name="Tang Q."/>
            <person name="Xiao L."/>
            <person name="Rajput S."/>
            <person name="Deng P."/>
            <person name="Jia W."/>
            <person name="Huang R."/>
            <person name="Zhang M."/>
            <person name="Sun Y."/>
            <person name="Hu J."/>
            <person name="Fu X."/>
            <person name="Schnable P.S."/>
            <person name="Li F."/>
            <person name="Zhang H."/>
            <person name="Feng B."/>
            <person name="Zhu X."/>
            <person name="Liu R."/>
            <person name="Schnable J.C."/>
            <person name="Zhu J.-K."/>
            <person name="Zhang H."/>
        </authorList>
    </citation>
    <scope>NUCLEOTIDE SEQUENCE [LARGE SCALE GENOMIC DNA]</scope>
</reference>
<comment type="caution">
    <text evidence="3">The sequence shown here is derived from an EMBL/GenBank/DDBJ whole genome shotgun (WGS) entry which is preliminary data.</text>
</comment>
<sequence>MPPSSFPLCSAPSPACFAFESIESDLGDAAISPHHGSIPPRPRAGSTGATPKEQKREGQPVRRQWPGSKWEGGRLFSAVALASAPRSPTRLHHALRGPFPALPFPSPDPHLTQCWVQPVCCSNQLPSHLLSSPNPQRRADWHPDERVGPQRRGASVVAVRGAACGGTEARGAVRGAAAARRTSSSGAWSGARSSDDMEQSARSLFLLFLLFFFMTGATLPVVEPAVMFGPSPSGLEPAVMAVPITVELNSTPPKLVVMAILNQR</sequence>
<keyword evidence="4" id="KW-1185">Reference proteome</keyword>
<gene>
    <name evidence="3" type="ORF">C2845_PM13G08580</name>
</gene>
<dbReference type="EMBL" id="PQIB02000008">
    <property type="protein sequence ID" value="RLN05239.1"/>
    <property type="molecule type" value="Genomic_DNA"/>
</dbReference>
<feature type="transmembrane region" description="Helical" evidence="2">
    <location>
        <begin position="204"/>
        <end position="222"/>
    </location>
</feature>
<evidence type="ECO:0000256" key="1">
    <source>
        <dbReference type="SAM" id="MobiDB-lite"/>
    </source>
</evidence>
<accession>A0A3L6RL09</accession>
<feature type="region of interest" description="Disordered" evidence="1">
    <location>
        <begin position="28"/>
        <end position="69"/>
    </location>
</feature>
<evidence type="ECO:0000256" key="2">
    <source>
        <dbReference type="SAM" id="Phobius"/>
    </source>
</evidence>
<dbReference type="Proteomes" id="UP000275267">
    <property type="component" value="Unassembled WGS sequence"/>
</dbReference>
<keyword evidence="2" id="KW-0472">Membrane</keyword>
<protein>
    <submittedName>
        <fullName evidence="3">Uncharacterized protein</fullName>
    </submittedName>
</protein>
<keyword evidence="2" id="KW-1133">Transmembrane helix</keyword>
<evidence type="ECO:0000313" key="3">
    <source>
        <dbReference type="EMBL" id="RLN05239.1"/>
    </source>
</evidence>
<name>A0A3L6RL09_PANMI</name>
<keyword evidence="2" id="KW-0812">Transmembrane</keyword>